<dbReference type="EMBL" id="CT867997">
    <property type="protein sequence ID" value="CAK58534.1"/>
    <property type="molecule type" value="Genomic_DNA"/>
</dbReference>
<gene>
    <name evidence="1" type="ORF">GSPATT00004907001</name>
</gene>
<dbReference type="Proteomes" id="UP000000600">
    <property type="component" value="Unassembled WGS sequence"/>
</dbReference>
<dbReference type="OMA" id="VEHQVIT"/>
<evidence type="ECO:0000313" key="1">
    <source>
        <dbReference type="EMBL" id="CAK58534.1"/>
    </source>
</evidence>
<dbReference type="OrthoDB" id="290736at2759"/>
<dbReference type="HOGENOM" id="CLU_1345486_0_0_1"/>
<accession>A0BJ17</accession>
<name>A0BJ17_PARTE</name>
<proteinExistence type="predicted"/>
<reference evidence="1 2" key="1">
    <citation type="journal article" date="2006" name="Nature">
        <title>Global trends of whole-genome duplications revealed by the ciliate Paramecium tetraurelia.</title>
        <authorList>
            <consortium name="Genoscope"/>
            <person name="Aury J.-M."/>
            <person name="Jaillon O."/>
            <person name="Duret L."/>
            <person name="Noel B."/>
            <person name="Jubin C."/>
            <person name="Porcel B.M."/>
            <person name="Segurens B."/>
            <person name="Daubin V."/>
            <person name="Anthouard V."/>
            <person name="Aiach N."/>
            <person name="Arnaiz O."/>
            <person name="Billaut A."/>
            <person name="Beisson J."/>
            <person name="Blanc I."/>
            <person name="Bouhouche K."/>
            <person name="Camara F."/>
            <person name="Duharcourt S."/>
            <person name="Guigo R."/>
            <person name="Gogendeau D."/>
            <person name="Katinka M."/>
            <person name="Keller A.-M."/>
            <person name="Kissmehl R."/>
            <person name="Klotz C."/>
            <person name="Koll F."/>
            <person name="Le Moue A."/>
            <person name="Lepere C."/>
            <person name="Malinsky S."/>
            <person name="Nowacki M."/>
            <person name="Nowak J.K."/>
            <person name="Plattner H."/>
            <person name="Poulain J."/>
            <person name="Ruiz F."/>
            <person name="Serrano V."/>
            <person name="Zagulski M."/>
            <person name="Dessen P."/>
            <person name="Betermier M."/>
            <person name="Weissenbach J."/>
            <person name="Scarpelli C."/>
            <person name="Schachter V."/>
            <person name="Sperling L."/>
            <person name="Meyer E."/>
            <person name="Cohen J."/>
            <person name="Wincker P."/>
        </authorList>
    </citation>
    <scope>NUCLEOTIDE SEQUENCE [LARGE SCALE GENOMIC DNA]</scope>
    <source>
        <strain evidence="1 2">Stock d4-2</strain>
    </source>
</reference>
<dbReference type="InParanoid" id="A0BJ17"/>
<protein>
    <submittedName>
        <fullName evidence="1">Uncharacterized protein</fullName>
    </submittedName>
</protein>
<sequence>MTYRYSQELALNIYEKPPQNPDWLQKQENIDLILNKIKQQNLLKRIQYTINEQIQEIDPLLLRSHRLNKKLKEFDHYHEEQIETYRKILQSDREQITNAMSQRRRMGSFVKHVRSISTTVLKPSRHIQINNIVNPQNNDKKVEHQVITRQKIKSIQENRKTIDNCSKRLQQLFKEDSSNQVSRVQSHLEQRSKIKKKSIELIRNLY</sequence>
<dbReference type="RefSeq" id="XP_001425932.1">
    <property type="nucleotide sequence ID" value="XM_001425895.1"/>
</dbReference>
<organism evidence="1 2">
    <name type="scientific">Paramecium tetraurelia</name>
    <dbReference type="NCBI Taxonomy" id="5888"/>
    <lineage>
        <taxon>Eukaryota</taxon>
        <taxon>Sar</taxon>
        <taxon>Alveolata</taxon>
        <taxon>Ciliophora</taxon>
        <taxon>Intramacronucleata</taxon>
        <taxon>Oligohymenophorea</taxon>
        <taxon>Peniculida</taxon>
        <taxon>Parameciidae</taxon>
        <taxon>Paramecium</taxon>
    </lineage>
</organism>
<dbReference type="AlphaFoldDB" id="A0BJ17"/>
<keyword evidence="2" id="KW-1185">Reference proteome</keyword>
<dbReference type="GeneID" id="5011716"/>
<evidence type="ECO:0000313" key="2">
    <source>
        <dbReference type="Proteomes" id="UP000000600"/>
    </source>
</evidence>
<dbReference type="KEGG" id="ptm:GSPATT00004907001"/>